<comment type="caution">
    <text evidence="2">The sequence shown here is derived from an EMBL/GenBank/DDBJ whole genome shotgun (WGS) entry which is preliminary data.</text>
</comment>
<gene>
    <name evidence="2" type="ORF">GCM10011396_07450</name>
</gene>
<keyword evidence="3" id="KW-1185">Reference proteome</keyword>
<dbReference type="Pfam" id="PF07452">
    <property type="entry name" value="CHRD"/>
    <property type="match status" value="1"/>
</dbReference>
<name>A0A916XD59_9BURK</name>
<protein>
    <submittedName>
        <fullName evidence="2">CHRD domain-containing protein</fullName>
    </submittedName>
</protein>
<feature type="domain" description="CHRD" evidence="1">
    <location>
        <begin position="39"/>
        <end position="155"/>
    </location>
</feature>
<reference evidence="2" key="1">
    <citation type="journal article" date="2014" name="Int. J. Syst. Evol. Microbiol.">
        <title>Complete genome sequence of Corynebacterium casei LMG S-19264T (=DSM 44701T), isolated from a smear-ripened cheese.</title>
        <authorList>
            <consortium name="US DOE Joint Genome Institute (JGI-PGF)"/>
            <person name="Walter F."/>
            <person name="Albersmeier A."/>
            <person name="Kalinowski J."/>
            <person name="Ruckert C."/>
        </authorList>
    </citation>
    <scope>NUCLEOTIDE SEQUENCE</scope>
    <source>
        <strain evidence="2">CGMCC 1.10998</strain>
    </source>
</reference>
<dbReference type="RefSeq" id="WP_188564614.1">
    <property type="nucleotide sequence ID" value="NZ_BMED01000001.1"/>
</dbReference>
<sequence>MNMQSSNLVRVVSRLLMAGLTVALVSCANGGFMSKGSSSTSNFKASLTGASEVPANASTASGSAKLVYDPATKGLTVNVMTTGIAGKAAHIHQAAVGVNGGVIFPLAETPAGSGNWGTSVTLSDEQLAVLQAGGYYINVHSAALPGGEIRGQIVK</sequence>
<dbReference type="Proteomes" id="UP000637423">
    <property type="component" value="Unassembled WGS sequence"/>
</dbReference>
<reference evidence="2" key="2">
    <citation type="submission" date="2020-09" db="EMBL/GenBank/DDBJ databases">
        <authorList>
            <person name="Sun Q."/>
            <person name="Zhou Y."/>
        </authorList>
    </citation>
    <scope>NUCLEOTIDE SEQUENCE</scope>
    <source>
        <strain evidence="2">CGMCC 1.10998</strain>
    </source>
</reference>
<proteinExistence type="predicted"/>
<dbReference type="AlphaFoldDB" id="A0A916XD59"/>
<evidence type="ECO:0000259" key="1">
    <source>
        <dbReference type="PROSITE" id="PS50933"/>
    </source>
</evidence>
<dbReference type="EMBL" id="BMED01000001">
    <property type="protein sequence ID" value="GGC62985.1"/>
    <property type="molecule type" value="Genomic_DNA"/>
</dbReference>
<evidence type="ECO:0000313" key="3">
    <source>
        <dbReference type="Proteomes" id="UP000637423"/>
    </source>
</evidence>
<dbReference type="SMART" id="SM00754">
    <property type="entry name" value="CHRD"/>
    <property type="match status" value="1"/>
</dbReference>
<organism evidence="2 3">
    <name type="scientific">Undibacterium terreum</name>
    <dbReference type="NCBI Taxonomy" id="1224302"/>
    <lineage>
        <taxon>Bacteria</taxon>
        <taxon>Pseudomonadati</taxon>
        <taxon>Pseudomonadota</taxon>
        <taxon>Betaproteobacteria</taxon>
        <taxon>Burkholderiales</taxon>
        <taxon>Oxalobacteraceae</taxon>
        <taxon>Undibacterium</taxon>
    </lineage>
</organism>
<evidence type="ECO:0000313" key="2">
    <source>
        <dbReference type="EMBL" id="GGC62985.1"/>
    </source>
</evidence>
<accession>A0A916XD59</accession>
<dbReference type="PROSITE" id="PS50933">
    <property type="entry name" value="CHRD"/>
    <property type="match status" value="1"/>
</dbReference>
<dbReference type="InterPro" id="IPR010895">
    <property type="entry name" value="CHRD"/>
</dbReference>